<dbReference type="Proteomes" id="UP000218327">
    <property type="component" value="Unassembled WGS sequence"/>
</dbReference>
<dbReference type="PROSITE" id="PS50943">
    <property type="entry name" value="HTH_CROC1"/>
    <property type="match status" value="1"/>
</dbReference>
<dbReference type="InterPro" id="IPR010982">
    <property type="entry name" value="Lambda_DNA-bd_dom_sf"/>
</dbReference>
<dbReference type="CDD" id="cd00093">
    <property type="entry name" value="HTH_XRE"/>
    <property type="match status" value="1"/>
</dbReference>
<dbReference type="EMBL" id="NVVJ01000086">
    <property type="protein sequence ID" value="PCJ19689.1"/>
    <property type="molecule type" value="Genomic_DNA"/>
</dbReference>
<dbReference type="SUPFAM" id="SSF47413">
    <property type="entry name" value="lambda repressor-like DNA-binding domains"/>
    <property type="match status" value="1"/>
</dbReference>
<feature type="domain" description="HTH cro/C1-type" evidence="2">
    <location>
        <begin position="20"/>
        <end position="72"/>
    </location>
</feature>
<accession>A0A2A5AKA7</accession>
<organism evidence="3 4">
    <name type="scientific">SAR86 cluster bacterium</name>
    <dbReference type="NCBI Taxonomy" id="2030880"/>
    <lineage>
        <taxon>Bacteria</taxon>
        <taxon>Pseudomonadati</taxon>
        <taxon>Pseudomonadota</taxon>
        <taxon>Gammaproteobacteria</taxon>
        <taxon>SAR86 cluster</taxon>
    </lineage>
</organism>
<feature type="region of interest" description="Disordered" evidence="1">
    <location>
        <begin position="87"/>
        <end position="109"/>
    </location>
</feature>
<dbReference type="InterPro" id="IPR001387">
    <property type="entry name" value="Cro/C1-type_HTH"/>
</dbReference>
<sequence>MKIAETTPHNTALHELGRRLALLRKQQGFTQANIANEAGLGVATVNRIEAGQDAQFSSWLKLFKVLGITSQLDVLLPEEILSPMAEVKKQRRQTRVSSKGTSTWGDGKS</sequence>
<feature type="compositionally biased region" description="Polar residues" evidence="1">
    <location>
        <begin position="95"/>
        <end position="109"/>
    </location>
</feature>
<evidence type="ECO:0000313" key="4">
    <source>
        <dbReference type="Proteomes" id="UP000218327"/>
    </source>
</evidence>
<name>A0A2A5AKA7_9GAMM</name>
<gene>
    <name evidence="3" type="ORF">COA96_16125</name>
</gene>
<proteinExistence type="predicted"/>
<evidence type="ECO:0000256" key="1">
    <source>
        <dbReference type="SAM" id="MobiDB-lite"/>
    </source>
</evidence>
<protein>
    <submittedName>
        <fullName evidence="3">Transcriptional regulator</fullName>
    </submittedName>
</protein>
<dbReference type="SMART" id="SM00530">
    <property type="entry name" value="HTH_XRE"/>
    <property type="match status" value="1"/>
</dbReference>
<dbReference type="Gene3D" id="1.10.260.40">
    <property type="entry name" value="lambda repressor-like DNA-binding domains"/>
    <property type="match status" value="1"/>
</dbReference>
<dbReference type="AlphaFoldDB" id="A0A2A5AKA7"/>
<dbReference type="GO" id="GO:0003677">
    <property type="term" value="F:DNA binding"/>
    <property type="evidence" value="ECO:0007669"/>
    <property type="project" value="InterPro"/>
</dbReference>
<dbReference type="Pfam" id="PF13560">
    <property type="entry name" value="HTH_31"/>
    <property type="match status" value="1"/>
</dbReference>
<reference evidence="4" key="1">
    <citation type="submission" date="2017-08" db="EMBL/GenBank/DDBJ databases">
        <title>A dynamic microbial community with high functional redundancy inhabits the cold, oxic subseafloor aquifer.</title>
        <authorList>
            <person name="Tully B.J."/>
            <person name="Wheat C.G."/>
            <person name="Glazer B.T."/>
            <person name="Huber J.A."/>
        </authorList>
    </citation>
    <scope>NUCLEOTIDE SEQUENCE [LARGE SCALE GENOMIC DNA]</scope>
</reference>
<comment type="caution">
    <text evidence="3">The sequence shown here is derived from an EMBL/GenBank/DDBJ whole genome shotgun (WGS) entry which is preliminary data.</text>
</comment>
<evidence type="ECO:0000259" key="2">
    <source>
        <dbReference type="PROSITE" id="PS50943"/>
    </source>
</evidence>
<evidence type="ECO:0000313" key="3">
    <source>
        <dbReference type="EMBL" id="PCJ19689.1"/>
    </source>
</evidence>